<protein>
    <submittedName>
        <fullName evidence="1">YolD-like family protein</fullName>
    </submittedName>
</protein>
<dbReference type="InterPro" id="IPR014962">
    <property type="entry name" value="YolD"/>
</dbReference>
<comment type="caution">
    <text evidence="1">The sequence shown here is derived from an EMBL/GenBank/DDBJ whole genome shotgun (WGS) entry which is preliminary data.</text>
</comment>
<organism evidence="1 2">
    <name type="scientific">Fictibacillus terranigra</name>
    <dbReference type="NCBI Taxonomy" id="3058424"/>
    <lineage>
        <taxon>Bacteria</taxon>
        <taxon>Bacillati</taxon>
        <taxon>Bacillota</taxon>
        <taxon>Bacilli</taxon>
        <taxon>Bacillales</taxon>
        <taxon>Fictibacillaceae</taxon>
        <taxon>Fictibacillus</taxon>
    </lineage>
</organism>
<reference evidence="1" key="1">
    <citation type="submission" date="2023-06" db="EMBL/GenBank/DDBJ databases">
        <title>Draft Genome Sequences of Representative Paenibacillus Polymyxa, Bacillus cereus, Fictibacillus sp., and Brevibacillus agri Strains Isolated from Amazonian Dark Earth.</title>
        <authorList>
            <person name="Pellegrinetti T.A."/>
            <person name="Cunha I.C.M."/>
            <person name="Chaves M.G."/>
            <person name="Freitas A.S."/>
            <person name="Silva A.V.R."/>
            <person name="Tsai S.M."/>
            <person name="Mendes L.W."/>
        </authorList>
    </citation>
    <scope>NUCLEOTIDE SEQUENCE</scope>
    <source>
        <strain evidence="1">CENA-BCM004</strain>
    </source>
</reference>
<dbReference type="Proteomes" id="UP001168694">
    <property type="component" value="Unassembled WGS sequence"/>
</dbReference>
<gene>
    <name evidence="1" type="ORF">QYF49_14510</name>
</gene>
<dbReference type="EMBL" id="JAUHLN010000002">
    <property type="protein sequence ID" value="MDN4074209.1"/>
    <property type="molecule type" value="Genomic_DNA"/>
</dbReference>
<name>A0ABT8E8K8_9BACL</name>
<evidence type="ECO:0000313" key="1">
    <source>
        <dbReference type="EMBL" id="MDN4074209.1"/>
    </source>
</evidence>
<dbReference type="Pfam" id="PF08863">
    <property type="entry name" value="YolD"/>
    <property type="match status" value="1"/>
</dbReference>
<sequence>MSTIRFNAFSRLGSYKQPAPSCLTDNSSSADVIRDRGDIKRKTSLMLPETVSQLNHWFLKEYYEEEEPFSDEQQLEEMNEWMLDPMEFAFPLNFSVVEKGLSEIKGMIHYMDESARKLRILDKGGQLRHLSLKNIKNISKADQ</sequence>
<accession>A0ABT8E8K8</accession>
<keyword evidence="2" id="KW-1185">Reference proteome</keyword>
<dbReference type="RefSeq" id="WP_290400279.1">
    <property type="nucleotide sequence ID" value="NZ_JAUHLN010000002.1"/>
</dbReference>
<evidence type="ECO:0000313" key="2">
    <source>
        <dbReference type="Proteomes" id="UP001168694"/>
    </source>
</evidence>
<proteinExistence type="predicted"/>